<name>A0A4C1X002_EUMVA</name>
<protein>
    <submittedName>
        <fullName evidence="1">Uncharacterized protein</fullName>
    </submittedName>
</protein>
<dbReference type="AlphaFoldDB" id="A0A4C1X002"/>
<sequence>MWDQIDIGKRDMKSFHIYADVGAGIGKSSRAAHVTALAHAYAERIRHTRRGVCVDVPLQYVDIHIRRWLKAVEYILND</sequence>
<accession>A0A4C1X002</accession>
<keyword evidence="2" id="KW-1185">Reference proteome</keyword>
<gene>
    <name evidence="1" type="ORF">EVAR_88620_1</name>
</gene>
<comment type="caution">
    <text evidence="1">The sequence shown here is derived from an EMBL/GenBank/DDBJ whole genome shotgun (WGS) entry which is preliminary data.</text>
</comment>
<organism evidence="1 2">
    <name type="scientific">Eumeta variegata</name>
    <name type="common">Bagworm moth</name>
    <name type="synonym">Eumeta japonica</name>
    <dbReference type="NCBI Taxonomy" id="151549"/>
    <lineage>
        <taxon>Eukaryota</taxon>
        <taxon>Metazoa</taxon>
        <taxon>Ecdysozoa</taxon>
        <taxon>Arthropoda</taxon>
        <taxon>Hexapoda</taxon>
        <taxon>Insecta</taxon>
        <taxon>Pterygota</taxon>
        <taxon>Neoptera</taxon>
        <taxon>Endopterygota</taxon>
        <taxon>Lepidoptera</taxon>
        <taxon>Glossata</taxon>
        <taxon>Ditrysia</taxon>
        <taxon>Tineoidea</taxon>
        <taxon>Psychidae</taxon>
        <taxon>Oiketicinae</taxon>
        <taxon>Eumeta</taxon>
    </lineage>
</organism>
<evidence type="ECO:0000313" key="1">
    <source>
        <dbReference type="EMBL" id="GBP56991.1"/>
    </source>
</evidence>
<dbReference type="EMBL" id="BGZK01000706">
    <property type="protein sequence ID" value="GBP56991.1"/>
    <property type="molecule type" value="Genomic_DNA"/>
</dbReference>
<dbReference type="Proteomes" id="UP000299102">
    <property type="component" value="Unassembled WGS sequence"/>
</dbReference>
<proteinExistence type="predicted"/>
<reference evidence="1 2" key="1">
    <citation type="journal article" date="2019" name="Commun. Biol.">
        <title>The bagworm genome reveals a unique fibroin gene that provides high tensile strength.</title>
        <authorList>
            <person name="Kono N."/>
            <person name="Nakamura H."/>
            <person name="Ohtoshi R."/>
            <person name="Tomita M."/>
            <person name="Numata K."/>
            <person name="Arakawa K."/>
        </authorList>
    </citation>
    <scope>NUCLEOTIDE SEQUENCE [LARGE SCALE GENOMIC DNA]</scope>
</reference>
<evidence type="ECO:0000313" key="2">
    <source>
        <dbReference type="Proteomes" id="UP000299102"/>
    </source>
</evidence>